<evidence type="ECO:0000313" key="1">
    <source>
        <dbReference type="EMBL" id="JAD43550.1"/>
    </source>
</evidence>
<dbReference type="AlphaFoldDB" id="A0A0A9A3F9"/>
<sequence length="30" mass="3414">MDFNNWLSYPLALACRLLLPTHVLLHACTS</sequence>
<reference evidence="1" key="1">
    <citation type="submission" date="2014-09" db="EMBL/GenBank/DDBJ databases">
        <authorList>
            <person name="Magalhaes I.L.F."/>
            <person name="Oliveira U."/>
            <person name="Santos F.R."/>
            <person name="Vidigal T.H.D.A."/>
            <person name="Brescovit A.D."/>
            <person name="Santos A.J."/>
        </authorList>
    </citation>
    <scope>NUCLEOTIDE SEQUENCE</scope>
    <source>
        <tissue evidence="1">Shoot tissue taken approximately 20 cm above the soil surface</tissue>
    </source>
</reference>
<name>A0A0A9A3F9_ARUDO</name>
<accession>A0A0A9A3F9</accession>
<protein>
    <submittedName>
        <fullName evidence="1">Uncharacterized protein</fullName>
    </submittedName>
</protein>
<organism evidence="1">
    <name type="scientific">Arundo donax</name>
    <name type="common">Giant reed</name>
    <name type="synonym">Donax arundinaceus</name>
    <dbReference type="NCBI Taxonomy" id="35708"/>
    <lineage>
        <taxon>Eukaryota</taxon>
        <taxon>Viridiplantae</taxon>
        <taxon>Streptophyta</taxon>
        <taxon>Embryophyta</taxon>
        <taxon>Tracheophyta</taxon>
        <taxon>Spermatophyta</taxon>
        <taxon>Magnoliopsida</taxon>
        <taxon>Liliopsida</taxon>
        <taxon>Poales</taxon>
        <taxon>Poaceae</taxon>
        <taxon>PACMAD clade</taxon>
        <taxon>Arundinoideae</taxon>
        <taxon>Arundineae</taxon>
        <taxon>Arundo</taxon>
    </lineage>
</organism>
<reference evidence="1" key="2">
    <citation type="journal article" date="2015" name="Data Brief">
        <title>Shoot transcriptome of the giant reed, Arundo donax.</title>
        <authorList>
            <person name="Barrero R.A."/>
            <person name="Guerrero F.D."/>
            <person name="Moolhuijzen P."/>
            <person name="Goolsby J.A."/>
            <person name="Tidwell J."/>
            <person name="Bellgard S.E."/>
            <person name="Bellgard M.I."/>
        </authorList>
    </citation>
    <scope>NUCLEOTIDE SEQUENCE</scope>
    <source>
        <tissue evidence="1">Shoot tissue taken approximately 20 cm above the soil surface</tissue>
    </source>
</reference>
<proteinExistence type="predicted"/>
<dbReference type="EMBL" id="GBRH01254345">
    <property type="protein sequence ID" value="JAD43550.1"/>
    <property type="molecule type" value="Transcribed_RNA"/>
</dbReference>